<sequence length="397" mass="42119">MLTQQSQSRLSYALLVLGILLIASNLRAPVTGLAPVLDQIILSFNLSASQAGMLTTLPLIAFALASPLATSLAKRQGLEVSLFIALILIGLGLASRMIDSVPVLYLGTAVIGVGIAIGNVLLPSLIKRDFAHKVAVMTSAYVLAMGIFGGSYSALIIPLAEYKQMGWQIALASYALITLISLFIWLPQLKLRTKPTKDLVENTGDVKVWRQALAWQITLLLGCNSLFTYIIIGWLPSILIDSGHSAQQAGALQGSFQVASALPGIILIPLLAKLKDQRVLTFVLGVLASLSSIGLLYMPDYASVWSITMGFCSGACFILGLSFISLRTHDSHQAAALSGMAQCIGYLLAATGPIIAGALHSYFGNWASTLWFCAGASALCAVFGYLGGRNITMRNKA</sequence>
<gene>
    <name evidence="5" type="ORF">PTRA_a2887</name>
</gene>
<feature type="transmembrane region" description="Helical" evidence="4">
    <location>
        <begin position="51"/>
        <end position="73"/>
    </location>
</feature>
<organism evidence="5">
    <name type="scientific">Pseudoalteromonas translucida KMM 520</name>
    <dbReference type="NCBI Taxonomy" id="1315283"/>
    <lineage>
        <taxon>Bacteria</taxon>
        <taxon>Pseudomonadati</taxon>
        <taxon>Pseudomonadota</taxon>
        <taxon>Gammaproteobacteria</taxon>
        <taxon>Alteromonadales</taxon>
        <taxon>Pseudoalteromonadaceae</taxon>
        <taxon>Pseudoalteromonas</taxon>
    </lineage>
</organism>
<dbReference type="KEGG" id="ptn:PTRA_a2887"/>
<keyword evidence="3 4" id="KW-0472">Membrane</keyword>
<dbReference type="Proteomes" id="UP000065261">
    <property type="component" value="Chromosome I"/>
</dbReference>
<feature type="transmembrane region" description="Helical" evidence="4">
    <location>
        <begin position="369"/>
        <end position="388"/>
    </location>
</feature>
<dbReference type="PANTHER" id="PTHR23523">
    <property type="match status" value="1"/>
</dbReference>
<evidence type="ECO:0000256" key="1">
    <source>
        <dbReference type="ARBA" id="ARBA00022692"/>
    </source>
</evidence>
<reference evidence="5 6" key="1">
    <citation type="submission" date="2015-03" db="EMBL/GenBank/DDBJ databases">
        <authorList>
            <person name="Murphy D."/>
        </authorList>
    </citation>
    <scope>NUCLEOTIDE SEQUENCE [LARGE SCALE GENOMIC DNA]</scope>
    <source>
        <strain evidence="5 6">KMM 520</strain>
    </source>
</reference>
<feature type="transmembrane region" description="Helical" evidence="4">
    <location>
        <begin position="304"/>
        <end position="324"/>
    </location>
</feature>
<dbReference type="PATRIC" id="fig|1315283.4.peg.2517"/>
<feature type="transmembrane region" description="Helical" evidence="4">
    <location>
        <begin position="165"/>
        <end position="186"/>
    </location>
</feature>
<proteinExistence type="predicted"/>
<dbReference type="GeneID" id="300942664"/>
<dbReference type="RefSeq" id="WP_011329059.1">
    <property type="nucleotide sequence ID" value="NZ_CP011034.1"/>
</dbReference>
<feature type="transmembrane region" description="Helical" evidence="4">
    <location>
        <begin position="213"/>
        <end position="235"/>
    </location>
</feature>
<accession>A0A0U2X1W2</accession>
<evidence type="ECO:0000313" key="6">
    <source>
        <dbReference type="Proteomes" id="UP000065261"/>
    </source>
</evidence>
<dbReference type="Gene3D" id="1.20.1250.20">
    <property type="entry name" value="MFS general substrate transporter like domains"/>
    <property type="match status" value="1"/>
</dbReference>
<dbReference type="Pfam" id="PF07690">
    <property type="entry name" value="MFS_1"/>
    <property type="match status" value="1"/>
</dbReference>
<feature type="transmembrane region" description="Helical" evidence="4">
    <location>
        <begin position="344"/>
        <end position="363"/>
    </location>
</feature>
<dbReference type="EMBL" id="CP011034">
    <property type="protein sequence ID" value="ALS33929.1"/>
    <property type="molecule type" value="Genomic_DNA"/>
</dbReference>
<dbReference type="GO" id="GO:0022857">
    <property type="term" value="F:transmembrane transporter activity"/>
    <property type="evidence" value="ECO:0007669"/>
    <property type="project" value="InterPro"/>
</dbReference>
<dbReference type="InterPro" id="IPR052524">
    <property type="entry name" value="MFS_Cyanate_Porter"/>
</dbReference>
<dbReference type="InterPro" id="IPR036259">
    <property type="entry name" value="MFS_trans_sf"/>
</dbReference>
<dbReference type="PANTHER" id="PTHR23523:SF2">
    <property type="entry name" value="2-NITROIMIDAZOLE TRANSPORTER"/>
    <property type="match status" value="1"/>
</dbReference>
<dbReference type="AlphaFoldDB" id="A0A0U2X1W2"/>
<protein>
    <submittedName>
        <fullName evidence="5">MFS transporter, CP family, cyanate transporter</fullName>
    </submittedName>
</protein>
<dbReference type="InterPro" id="IPR011701">
    <property type="entry name" value="MFS"/>
</dbReference>
<evidence type="ECO:0000313" key="5">
    <source>
        <dbReference type="EMBL" id="ALS33929.1"/>
    </source>
</evidence>
<feature type="transmembrane region" description="Helical" evidence="4">
    <location>
        <begin position="134"/>
        <end position="159"/>
    </location>
</feature>
<evidence type="ECO:0000256" key="2">
    <source>
        <dbReference type="ARBA" id="ARBA00022989"/>
    </source>
</evidence>
<feature type="transmembrane region" description="Helical" evidence="4">
    <location>
        <begin position="80"/>
        <end position="98"/>
    </location>
</feature>
<dbReference type="SUPFAM" id="SSF103473">
    <property type="entry name" value="MFS general substrate transporter"/>
    <property type="match status" value="1"/>
</dbReference>
<keyword evidence="2 4" id="KW-1133">Transmembrane helix</keyword>
<name>A0A0U2X1W2_9GAMM</name>
<evidence type="ECO:0000256" key="4">
    <source>
        <dbReference type="SAM" id="Phobius"/>
    </source>
</evidence>
<keyword evidence="1 4" id="KW-0812">Transmembrane</keyword>
<feature type="transmembrane region" description="Helical" evidence="4">
    <location>
        <begin position="104"/>
        <end position="122"/>
    </location>
</feature>
<feature type="transmembrane region" description="Helical" evidence="4">
    <location>
        <begin position="279"/>
        <end position="298"/>
    </location>
</feature>
<dbReference type="OrthoDB" id="5317164at2"/>
<feature type="transmembrane region" description="Helical" evidence="4">
    <location>
        <begin position="255"/>
        <end position="272"/>
    </location>
</feature>
<evidence type="ECO:0000256" key="3">
    <source>
        <dbReference type="ARBA" id="ARBA00023136"/>
    </source>
</evidence>